<dbReference type="PROSITE" id="PS01081">
    <property type="entry name" value="HTH_TETR_1"/>
    <property type="match status" value="1"/>
</dbReference>
<feature type="DNA-binding region" description="H-T-H motif" evidence="2">
    <location>
        <begin position="27"/>
        <end position="46"/>
    </location>
</feature>
<dbReference type="PANTHER" id="PTHR43479:SF11">
    <property type="entry name" value="ACREF_ENVCD OPERON REPRESSOR-RELATED"/>
    <property type="match status" value="1"/>
</dbReference>
<evidence type="ECO:0000313" key="5">
    <source>
        <dbReference type="Proteomes" id="UP001056429"/>
    </source>
</evidence>
<dbReference type="AlphaFoldDB" id="A0A9J6P2W1"/>
<dbReference type="InterPro" id="IPR050624">
    <property type="entry name" value="HTH-type_Tx_Regulator"/>
</dbReference>
<reference evidence="4" key="1">
    <citation type="journal article" date="2021" name="mSystems">
        <title>Bacteria and Archaea Synergistically Convert Glycine Betaine to Biogenic Methane in the Formosa Cold Seep of the South China Sea.</title>
        <authorList>
            <person name="Li L."/>
            <person name="Zhang W."/>
            <person name="Zhang S."/>
            <person name="Song L."/>
            <person name="Sun Q."/>
            <person name="Zhang H."/>
            <person name="Xiang H."/>
            <person name="Dong X."/>
        </authorList>
    </citation>
    <scope>NUCLEOTIDE SEQUENCE</scope>
    <source>
        <strain evidence="4">ZWT</strain>
    </source>
</reference>
<comment type="caution">
    <text evidence="4">The sequence shown here is derived from an EMBL/GenBank/DDBJ whole genome shotgun (WGS) entry which is preliminary data.</text>
</comment>
<keyword evidence="1 2" id="KW-0238">DNA-binding</keyword>
<organism evidence="4 5">
    <name type="scientific">Oceanirhabdus seepicola</name>
    <dbReference type="NCBI Taxonomy" id="2828781"/>
    <lineage>
        <taxon>Bacteria</taxon>
        <taxon>Bacillati</taxon>
        <taxon>Bacillota</taxon>
        <taxon>Clostridia</taxon>
        <taxon>Eubacteriales</taxon>
        <taxon>Clostridiaceae</taxon>
        <taxon>Oceanirhabdus</taxon>
    </lineage>
</organism>
<dbReference type="InterPro" id="IPR009057">
    <property type="entry name" value="Homeodomain-like_sf"/>
</dbReference>
<dbReference type="Pfam" id="PF00440">
    <property type="entry name" value="TetR_N"/>
    <property type="match status" value="1"/>
</dbReference>
<evidence type="ECO:0000313" key="4">
    <source>
        <dbReference type="EMBL" id="MCM1989864.1"/>
    </source>
</evidence>
<dbReference type="PRINTS" id="PR00455">
    <property type="entry name" value="HTHTETR"/>
</dbReference>
<name>A0A9J6P2W1_9CLOT</name>
<dbReference type="PROSITE" id="PS50977">
    <property type="entry name" value="HTH_TETR_2"/>
    <property type="match status" value="1"/>
</dbReference>
<protein>
    <submittedName>
        <fullName evidence="4">TetR/AcrR family transcriptional regulator</fullName>
    </submittedName>
</protein>
<dbReference type="SUPFAM" id="SSF46689">
    <property type="entry name" value="Homeodomain-like"/>
    <property type="match status" value="1"/>
</dbReference>
<dbReference type="InterPro" id="IPR001647">
    <property type="entry name" value="HTH_TetR"/>
</dbReference>
<dbReference type="Gene3D" id="1.10.357.10">
    <property type="entry name" value="Tetracycline Repressor, domain 2"/>
    <property type="match status" value="1"/>
</dbReference>
<feature type="domain" description="HTH tetR-type" evidence="3">
    <location>
        <begin position="4"/>
        <end position="64"/>
    </location>
</feature>
<dbReference type="GO" id="GO:0003677">
    <property type="term" value="F:DNA binding"/>
    <property type="evidence" value="ECO:0007669"/>
    <property type="project" value="UniProtKB-UniRule"/>
</dbReference>
<evidence type="ECO:0000256" key="2">
    <source>
        <dbReference type="PROSITE-ProRule" id="PRU00335"/>
    </source>
</evidence>
<dbReference type="InterPro" id="IPR023772">
    <property type="entry name" value="DNA-bd_HTH_TetR-type_CS"/>
</dbReference>
<gene>
    <name evidence="4" type="ORF">KDK92_08940</name>
</gene>
<accession>A0A9J6P2W1</accession>
<evidence type="ECO:0000256" key="1">
    <source>
        <dbReference type="ARBA" id="ARBA00023125"/>
    </source>
</evidence>
<dbReference type="Proteomes" id="UP001056429">
    <property type="component" value="Unassembled WGS sequence"/>
</dbReference>
<reference evidence="4" key="2">
    <citation type="submission" date="2021-04" db="EMBL/GenBank/DDBJ databases">
        <authorList>
            <person name="Dong X."/>
        </authorList>
    </citation>
    <scope>NUCLEOTIDE SEQUENCE</scope>
    <source>
        <strain evidence="4">ZWT</strain>
    </source>
</reference>
<evidence type="ECO:0000259" key="3">
    <source>
        <dbReference type="PROSITE" id="PS50977"/>
    </source>
</evidence>
<sequence>MSNVNTRDEIINTAQRLFYTVGYDKTSIQMIINDIDIAKGTFYHHFKSKSELMLEIVRLTTETTVEQLRELTNSSISPIKKMNAIFNASAKYKAANLDSIKAIMFAMYNESNLILRENIKRLTLESTTPLINSIIQEGMNTGDFKCKHSNVGEIIWVIGMALSDKMCFAIMNPNNNTSNDSFIEKTVDDLNMYTYTIETILEIDHGRLNLYDDNLVRKILKDLS</sequence>
<proteinExistence type="predicted"/>
<dbReference type="EMBL" id="JAGSOJ010000002">
    <property type="protein sequence ID" value="MCM1989864.1"/>
    <property type="molecule type" value="Genomic_DNA"/>
</dbReference>
<dbReference type="RefSeq" id="WP_250858886.1">
    <property type="nucleotide sequence ID" value="NZ_JAGSOJ010000002.1"/>
</dbReference>
<dbReference type="PANTHER" id="PTHR43479">
    <property type="entry name" value="ACREF/ENVCD OPERON REPRESSOR-RELATED"/>
    <property type="match status" value="1"/>
</dbReference>
<keyword evidence="5" id="KW-1185">Reference proteome</keyword>